<protein>
    <submittedName>
        <fullName evidence="3">Transmembrane protein, putative</fullName>
    </submittedName>
</protein>
<reference evidence="4" key="1">
    <citation type="journal article" date="2014" name="Genome Announc.">
        <title>Draft genome sequence of the plant-pathogenic soil fungus Rhizoctonia solani anastomosis group 3 strain Rhs1AP.</title>
        <authorList>
            <person name="Cubeta M.A."/>
            <person name="Thomas E."/>
            <person name="Dean R.A."/>
            <person name="Jabaji S."/>
            <person name="Neate S.M."/>
            <person name="Tavantzis S."/>
            <person name="Toda T."/>
            <person name="Vilgalys R."/>
            <person name="Bharathan N."/>
            <person name="Fedorova-Abrams N."/>
            <person name="Pakala S.B."/>
            <person name="Pakala S.M."/>
            <person name="Zafar N."/>
            <person name="Joardar V."/>
            <person name="Losada L."/>
            <person name="Nierman W.C."/>
        </authorList>
    </citation>
    <scope>NUCLEOTIDE SEQUENCE [LARGE SCALE GENOMIC DNA]</scope>
    <source>
        <strain evidence="4">AG-3</strain>
    </source>
</reference>
<dbReference type="AlphaFoldDB" id="X8JFV1"/>
<keyword evidence="2 3" id="KW-0812">Transmembrane</keyword>
<sequence>MWDQTVSVESSGAVRSVPVTGTSIQYPGYPQWFIGSATTFYSAWGAWMFLTGFIARRIMEPRVQCLCDECSNRREEERKKAEGTPGSRPVSGMVARLMLLGNKRPDAETNDEEQDTADPETSETKHRPDSLNINNLYGRGKIELGHVFLISFLSLGLTAIRNSEQVQQSQGHQIYAFEGISEMGIYAHCS</sequence>
<proteinExistence type="predicted"/>
<dbReference type="Proteomes" id="UP000030108">
    <property type="component" value="Unassembled WGS sequence"/>
</dbReference>
<evidence type="ECO:0000256" key="1">
    <source>
        <dbReference type="SAM" id="MobiDB-lite"/>
    </source>
</evidence>
<keyword evidence="2" id="KW-0472">Membrane</keyword>
<keyword evidence="2" id="KW-1133">Transmembrane helix</keyword>
<dbReference type="EMBL" id="JATN01000319">
    <property type="protein sequence ID" value="EUC61823.1"/>
    <property type="molecule type" value="Genomic_DNA"/>
</dbReference>
<name>X8JFV1_9AGAM</name>
<evidence type="ECO:0000313" key="4">
    <source>
        <dbReference type="Proteomes" id="UP000030108"/>
    </source>
</evidence>
<evidence type="ECO:0000256" key="2">
    <source>
        <dbReference type="SAM" id="Phobius"/>
    </source>
</evidence>
<feature type="non-terminal residue" evidence="3">
    <location>
        <position position="190"/>
    </location>
</feature>
<feature type="compositionally biased region" description="Acidic residues" evidence="1">
    <location>
        <begin position="108"/>
        <end position="121"/>
    </location>
</feature>
<accession>X8JFV1</accession>
<evidence type="ECO:0000313" key="3">
    <source>
        <dbReference type="EMBL" id="EUC61823.1"/>
    </source>
</evidence>
<gene>
    <name evidence="3" type="ORF">RSOL_407920</name>
</gene>
<organism evidence="3 4">
    <name type="scientific">Rhizoctonia solani AG-3 Rhs1AP</name>
    <dbReference type="NCBI Taxonomy" id="1086054"/>
    <lineage>
        <taxon>Eukaryota</taxon>
        <taxon>Fungi</taxon>
        <taxon>Dikarya</taxon>
        <taxon>Basidiomycota</taxon>
        <taxon>Agaricomycotina</taxon>
        <taxon>Agaricomycetes</taxon>
        <taxon>Cantharellales</taxon>
        <taxon>Ceratobasidiaceae</taxon>
        <taxon>Rhizoctonia</taxon>
    </lineage>
</organism>
<comment type="caution">
    <text evidence="3">The sequence shown here is derived from an EMBL/GenBank/DDBJ whole genome shotgun (WGS) entry which is preliminary data.</text>
</comment>
<feature type="transmembrane region" description="Helical" evidence="2">
    <location>
        <begin position="32"/>
        <end position="54"/>
    </location>
</feature>
<feature type="region of interest" description="Disordered" evidence="1">
    <location>
        <begin position="102"/>
        <end position="129"/>
    </location>
</feature>